<dbReference type="EMBL" id="FORO01000063">
    <property type="protein sequence ID" value="SFJ71264.1"/>
    <property type="molecule type" value="Genomic_DNA"/>
</dbReference>
<sequence length="38" mass="4112">MTAHLIGQYRDSEAQNVRNTLSNRCGVSVKITPSPLPG</sequence>
<organism evidence="1 2">
    <name type="scientific">Natronobacterium gregoryi</name>
    <dbReference type="NCBI Taxonomy" id="44930"/>
    <lineage>
        <taxon>Archaea</taxon>
        <taxon>Methanobacteriati</taxon>
        <taxon>Methanobacteriota</taxon>
        <taxon>Stenosarchaea group</taxon>
        <taxon>Halobacteria</taxon>
        <taxon>Halobacteriales</taxon>
        <taxon>Natrialbaceae</taxon>
        <taxon>Natronobacterium</taxon>
    </lineage>
</organism>
<name>A0A1I3TJ49_9EURY</name>
<dbReference type="Proteomes" id="UP000182829">
    <property type="component" value="Unassembled WGS sequence"/>
</dbReference>
<proteinExistence type="predicted"/>
<evidence type="ECO:0000313" key="1">
    <source>
        <dbReference type="EMBL" id="SFJ71264.1"/>
    </source>
</evidence>
<reference evidence="1 2" key="1">
    <citation type="submission" date="2016-10" db="EMBL/GenBank/DDBJ databases">
        <authorList>
            <person name="de Groot N.N."/>
        </authorList>
    </citation>
    <scope>NUCLEOTIDE SEQUENCE [LARGE SCALE GENOMIC DNA]</scope>
    <source>
        <strain evidence="1 2">SP2</strain>
    </source>
</reference>
<dbReference type="AlphaFoldDB" id="A0A1I3TJ49"/>
<gene>
    <name evidence="1" type="ORF">SAMN05443661_16313</name>
</gene>
<accession>A0A1I3TJ49</accession>
<protein>
    <submittedName>
        <fullName evidence="1">Uncharacterized protein</fullName>
    </submittedName>
</protein>
<evidence type="ECO:0000313" key="2">
    <source>
        <dbReference type="Proteomes" id="UP000182829"/>
    </source>
</evidence>